<dbReference type="SUPFAM" id="SSF48371">
    <property type="entry name" value="ARM repeat"/>
    <property type="match status" value="1"/>
</dbReference>
<evidence type="ECO:0000256" key="4">
    <source>
        <dbReference type="ARBA" id="ARBA00038401"/>
    </source>
</evidence>
<dbReference type="PANTHER" id="PTHR23424">
    <property type="entry name" value="SERUM AMYLOID A"/>
    <property type="match status" value="1"/>
</dbReference>
<dbReference type="Gene3D" id="1.25.10.10">
    <property type="entry name" value="Leucine-rich Repeat Variant"/>
    <property type="match status" value="1"/>
</dbReference>
<dbReference type="EMBL" id="VOAJ01002625">
    <property type="protein sequence ID" value="KAF0881847.1"/>
    <property type="molecule type" value="Genomic_DNA"/>
</dbReference>
<dbReference type="GO" id="GO:1901647">
    <property type="term" value="P:positive regulation of synoviocyte proliferation"/>
    <property type="evidence" value="ECO:0007669"/>
    <property type="project" value="TreeGrafter"/>
</dbReference>
<protein>
    <recommendedName>
        <fullName evidence="7">Protein SAAL1</fullName>
    </recommendedName>
    <alternativeName>
        <fullName evidence="6">Protein saal1</fullName>
    </alternativeName>
    <alternativeName>
        <fullName evidence="8">Synoviocyte proliferation-associated in collagen-induced arthritis protein 1</fullName>
    </alternativeName>
</protein>
<evidence type="ECO:0000256" key="7">
    <source>
        <dbReference type="ARBA" id="ARBA00073544"/>
    </source>
</evidence>
<dbReference type="InterPro" id="IPR016024">
    <property type="entry name" value="ARM-type_fold"/>
</dbReference>
<evidence type="ECO:0000256" key="5">
    <source>
        <dbReference type="ARBA" id="ARBA00057763"/>
    </source>
</evidence>
<feature type="non-terminal residue" evidence="10">
    <location>
        <position position="460"/>
    </location>
</feature>
<feature type="region of interest" description="Disordered" evidence="9">
    <location>
        <begin position="1"/>
        <end position="23"/>
    </location>
</feature>
<evidence type="ECO:0000313" key="10">
    <source>
        <dbReference type="EMBL" id="KAF0881847.1"/>
    </source>
</evidence>
<proteinExistence type="inferred from homology"/>
<dbReference type="AlphaFoldDB" id="A0A6G1B284"/>
<dbReference type="GO" id="GO:0005654">
    <property type="term" value="C:nucleoplasm"/>
    <property type="evidence" value="ECO:0007669"/>
    <property type="project" value="TreeGrafter"/>
</dbReference>
<evidence type="ECO:0000256" key="1">
    <source>
        <dbReference type="ARBA" id="ARBA00004123"/>
    </source>
</evidence>
<evidence type="ECO:0000256" key="8">
    <source>
        <dbReference type="ARBA" id="ARBA00079140"/>
    </source>
</evidence>
<dbReference type="InterPro" id="IPR011989">
    <property type="entry name" value="ARM-like"/>
</dbReference>
<sequence>MDRNPSPPVPSRDEEEEEGAGGDCIGSTVYSKHWLFGVLSGLIQIVSPENTKSSSDEEEQQMELDEEMENEICRVWDMSMDEDVALFLQEFNAPDIFMGVLAKSRCPRLREICVGILGNMACFQEICVSISSDKNLGQVLLHCLYDSDPPTLLETSRLLLTCLSQTEVASVWVERIREYPAIYDSICFIMSSSTNVDLLVKIGEVVDKLFDLDEKLMLEWIRNGAVQPLDQPQEDSEEQPVVRIVPCVLEAAKQVRSENPEGLDVYMHILQLLTTVDDGIQAIVQCPDTGKDTWNLLFDLVCHEFCQSDDPPIILQEQKTVLASVYSVLSAIFASQAEQEYLKIEEGKKTKFNCQIPCLFCTLDLPLIDSLIRVLQNMEHCQKKPENSVDSNTEETKKSDLTQDDFHLKILKDISCEFLSNIFQVLTKETVAQGVKEGQLSKQKCCCAFQNLLPFYSPVV</sequence>
<dbReference type="Proteomes" id="UP000475037">
    <property type="component" value="Unassembled WGS sequence"/>
</dbReference>
<reference evidence="10 11" key="1">
    <citation type="submission" date="2019-11" db="EMBL/GenBank/DDBJ databases">
        <authorList>
            <person name="Yang C."/>
            <person name="Li F."/>
        </authorList>
    </citation>
    <scope>NUCLEOTIDE SEQUENCE [LARGE SCALE GENOMIC DNA]</scope>
    <source>
        <strain evidence="10">KB4526</strain>
        <tissue evidence="10">Muscle</tissue>
    </source>
</reference>
<dbReference type="PANTHER" id="PTHR23424:SF23">
    <property type="entry name" value="PROTEIN SAAL1"/>
    <property type="match status" value="1"/>
</dbReference>
<accession>A0A6G1B284</accession>
<comment type="subcellular location">
    <subcellularLocation>
        <location evidence="1">Nucleus</location>
    </subcellularLocation>
</comment>
<evidence type="ECO:0000256" key="2">
    <source>
        <dbReference type="ARBA" id="ARBA00022553"/>
    </source>
</evidence>
<comment type="caution">
    <text evidence="10">The sequence shown here is derived from an EMBL/GenBank/DDBJ whole genome shotgun (WGS) entry which is preliminary data.</text>
</comment>
<dbReference type="FunFam" id="1.25.10.10:FF:000298">
    <property type="entry name" value="Serum amyloid A like 1"/>
    <property type="match status" value="1"/>
</dbReference>
<dbReference type="InterPro" id="IPR052464">
    <property type="entry name" value="Synovial_Prolif_Regulator"/>
</dbReference>
<name>A0A6G1B284_CROCR</name>
<feature type="compositionally biased region" description="Pro residues" evidence="9">
    <location>
        <begin position="1"/>
        <end position="10"/>
    </location>
</feature>
<keyword evidence="11" id="KW-1185">Reference proteome</keyword>
<feature type="non-terminal residue" evidence="10">
    <location>
        <position position="1"/>
    </location>
</feature>
<evidence type="ECO:0000313" key="11">
    <source>
        <dbReference type="Proteomes" id="UP000475037"/>
    </source>
</evidence>
<keyword evidence="3" id="KW-0539">Nucleus</keyword>
<evidence type="ECO:0000256" key="6">
    <source>
        <dbReference type="ARBA" id="ARBA00069038"/>
    </source>
</evidence>
<organism evidence="10 11">
    <name type="scientific">Crocuta crocuta</name>
    <name type="common">Spotted hyena</name>
    <dbReference type="NCBI Taxonomy" id="9678"/>
    <lineage>
        <taxon>Eukaryota</taxon>
        <taxon>Metazoa</taxon>
        <taxon>Chordata</taxon>
        <taxon>Craniata</taxon>
        <taxon>Vertebrata</taxon>
        <taxon>Euteleostomi</taxon>
        <taxon>Mammalia</taxon>
        <taxon>Eutheria</taxon>
        <taxon>Laurasiatheria</taxon>
        <taxon>Carnivora</taxon>
        <taxon>Feliformia</taxon>
        <taxon>Hyaenidae</taxon>
        <taxon>Crocuta</taxon>
    </lineage>
</organism>
<gene>
    <name evidence="10" type="primary">Saal1</name>
    <name evidence="10" type="ORF">FOF47_R08068</name>
</gene>
<comment type="similarity">
    <text evidence="4">Belongs to the SAAL1 family.</text>
</comment>
<evidence type="ECO:0000256" key="9">
    <source>
        <dbReference type="SAM" id="MobiDB-lite"/>
    </source>
</evidence>
<evidence type="ECO:0000256" key="3">
    <source>
        <dbReference type="ARBA" id="ARBA00023242"/>
    </source>
</evidence>
<comment type="function">
    <text evidence="5">Plays a role in promoting the proliferation of synovial fibroblasts in response to pro-inflammatory stimuli.</text>
</comment>
<keyword evidence="2" id="KW-0597">Phosphoprotein</keyword>